<organism evidence="18 19">
    <name type="scientific">Mycolicibacterium thermoresistibile</name>
    <name type="common">Mycobacterium thermoresistibile</name>
    <dbReference type="NCBI Taxonomy" id="1797"/>
    <lineage>
        <taxon>Bacteria</taxon>
        <taxon>Bacillati</taxon>
        <taxon>Actinomycetota</taxon>
        <taxon>Actinomycetes</taxon>
        <taxon>Mycobacteriales</taxon>
        <taxon>Mycobacteriaceae</taxon>
        <taxon>Mycolicibacterium</taxon>
    </lineage>
</organism>
<dbReference type="PANTHER" id="PTHR46696">
    <property type="entry name" value="P450, PUTATIVE (EUROFUNG)-RELATED"/>
    <property type="match status" value="1"/>
</dbReference>
<dbReference type="InterPro" id="IPR002397">
    <property type="entry name" value="Cyt_P450_B"/>
</dbReference>
<dbReference type="OrthoDB" id="5241086at2"/>
<dbReference type="Proteomes" id="UP000069654">
    <property type="component" value="Unassembled WGS sequence"/>
</dbReference>
<dbReference type="InterPro" id="IPR036396">
    <property type="entry name" value="Cyt_P450_sf"/>
</dbReference>
<dbReference type="Pfam" id="PF00067">
    <property type="entry name" value="p450"/>
    <property type="match status" value="1"/>
</dbReference>
<keyword evidence="5" id="KW-0479">Metal-binding</keyword>
<dbReference type="SUPFAM" id="SSF48264">
    <property type="entry name" value="Cytochrome P450"/>
    <property type="match status" value="1"/>
</dbReference>
<dbReference type="GO" id="GO:0036199">
    <property type="term" value="F:cholest-4-en-3-one 26-monooxygenase activity"/>
    <property type="evidence" value="ECO:0007669"/>
    <property type="project" value="TreeGrafter"/>
</dbReference>
<comment type="caution">
    <text evidence="18">The sequence shown here is derived from an EMBL/GenBank/DDBJ whole genome shotgun (WGS) entry which is preliminary data.</text>
</comment>
<reference evidence="18 19" key="1">
    <citation type="journal article" date="2016" name="Genome Announc.">
        <title>Draft Genome Sequences of Five Rapidly Growing Mycobacterium Species, M. thermoresistibile, M. fortuitum subsp. acetamidolyticum, M. canariasense, M. brisbanense, and M. novocastrense.</title>
        <authorList>
            <person name="Katahira K."/>
            <person name="Ogura Y."/>
            <person name="Gotoh Y."/>
            <person name="Hayashi T."/>
        </authorList>
    </citation>
    <scope>NUCLEOTIDE SEQUENCE [LARGE SCALE GENOMIC DNA]</scope>
    <source>
        <strain evidence="18 19">JCM6362</strain>
    </source>
</reference>
<dbReference type="RefSeq" id="WP_003923552.1">
    <property type="nucleotide sequence ID" value="NZ_BCTB01000036.1"/>
</dbReference>
<comment type="similarity">
    <text evidence="2">Belongs to the cytochrome P450 family.</text>
</comment>
<evidence type="ECO:0000313" key="18">
    <source>
        <dbReference type="EMBL" id="GAT16201.1"/>
    </source>
</evidence>
<keyword evidence="10" id="KW-0443">Lipid metabolism</keyword>
<protein>
    <recommendedName>
        <fullName evidence="14">Steroid C26-monooxygenase</fullName>
    </recommendedName>
    <alternativeName>
        <fullName evidence="15">Cholest-4-en-3-one C26-monooxygenase</fullName>
    </alternativeName>
    <alternativeName>
        <fullName evidence="17">Cholesterol C26-monooxygenase</fullName>
    </alternativeName>
    <alternativeName>
        <fullName evidence="16">Steroid C27-monooxygenase</fullName>
    </alternativeName>
</protein>
<name>A0A100XGH6_MYCTH</name>
<evidence type="ECO:0000256" key="2">
    <source>
        <dbReference type="ARBA" id="ARBA00010617"/>
    </source>
</evidence>
<evidence type="ECO:0000256" key="11">
    <source>
        <dbReference type="ARBA" id="ARBA00023166"/>
    </source>
</evidence>
<proteinExistence type="inferred from homology"/>
<dbReference type="InterPro" id="IPR001128">
    <property type="entry name" value="Cyt_P450"/>
</dbReference>
<dbReference type="GO" id="GO:0008395">
    <property type="term" value="F:steroid hydroxylase activity"/>
    <property type="evidence" value="ECO:0007669"/>
    <property type="project" value="TreeGrafter"/>
</dbReference>
<dbReference type="FunFam" id="1.10.630.10:FF:000018">
    <property type="entry name" value="Cytochrome P450 monooxygenase"/>
    <property type="match status" value="1"/>
</dbReference>
<evidence type="ECO:0000256" key="9">
    <source>
        <dbReference type="ARBA" id="ARBA00023033"/>
    </source>
</evidence>
<evidence type="ECO:0000256" key="13">
    <source>
        <dbReference type="ARBA" id="ARBA00049645"/>
    </source>
</evidence>
<evidence type="ECO:0000256" key="3">
    <source>
        <dbReference type="ARBA" id="ARBA00022548"/>
    </source>
</evidence>
<evidence type="ECO:0000313" key="19">
    <source>
        <dbReference type="Proteomes" id="UP000069654"/>
    </source>
</evidence>
<evidence type="ECO:0000256" key="14">
    <source>
        <dbReference type="ARBA" id="ARBA00070775"/>
    </source>
</evidence>
<keyword evidence="11" id="KW-1207">Sterol metabolism</keyword>
<dbReference type="GO" id="GO:0005506">
    <property type="term" value="F:iron ion binding"/>
    <property type="evidence" value="ECO:0007669"/>
    <property type="project" value="InterPro"/>
</dbReference>
<dbReference type="GO" id="GO:0006707">
    <property type="term" value="P:cholesterol catabolic process"/>
    <property type="evidence" value="ECO:0007669"/>
    <property type="project" value="TreeGrafter"/>
</dbReference>
<dbReference type="STRING" id="1797.RMCT_3170"/>
<evidence type="ECO:0000256" key="16">
    <source>
        <dbReference type="ARBA" id="ARBA00082981"/>
    </source>
</evidence>
<evidence type="ECO:0000256" key="10">
    <source>
        <dbReference type="ARBA" id="ARBA00023098"/>
    </source>
</evidence>
<evidence type="ECO:0000256" key="4">
    <source>
        <dbReference type="ARBA" id="ARBA00022617"/>
    </source>
</evidence>
<evidence type="ECO:0000256" key="1">
    <source>
        <dbReference type="ARBA" id="ARBA00001971"/>
    </source>
</evidence>
<dbReference type="PANTHER" id="PTHR46696:SF4">
    <property type="entry name" value="BIOTIN BIOSYNTHESIS CYTOCHROME P450"/>
    <property type="match status" value="1"/>
</dbReference>
<evidence type="ECO:0000256" key="8">
    <source>
        <dbReference type="ARBA" id="ARBA00023004"/>
    </source>
</evidence>
<evidence type="ECO:0000256" key="6">
    <source>
        <dbReference type="ARBA" id="ARBA00022963"/>
    </source>
</evidence>
<evidence type="ECO:0000256" key="7">
    <source>
        <dbReference type="ARBA" id="ARBA00023002"/>
    </source>
</evidence>
<dbReference type="OMA" id="VPHEMFA"/>
<keyword evidence="4" id="KW-0349">Heme</keyword>
<evidence type="ECO:0000256" key="12">
    <source>
        <dbReference type="ARBA" id="ARBA00023221"/>
    </source>
</evidence>
<dbReference type="AlphaFoldDB" id="A0A100XGH6"/>
<keyword evidence="12" id="KW-0753">Steroid metabolism</keyword>
<accession>A0A100XGH6</accession>
<sequence length="419" mass="47337">MTVQPVTDTTWDVKHVNVFDPQWWVDGPPHDLFKRMRAESPVHWYQFADGEGYGPGYWSLFRHADIATVSHDTETFSSNRGGLFIHPDQMLSLDVLTNMLNFMDPPTHTRYRKILARVFTPAAVAKMEDGIRARVNRIIDKVIEAGRCDFVEDIAVPIPLGILMELMGAPEEDMPKFYYWTEAIEQAIRDPEPNTGVEVFDEMGAYLTEQIERQTTEAVEDSLVMRLRNAEVDGEKLTDVEIVMFFGLLTFAGNDTTRNTASAGLRTLLEHPDALQQLYDDAALIPNAIEEILRYTSVVQWFARTATRDVELGGQKISEGDKVVMWYASGSRDEAVFDDSDTFDIHRPKPDHQAFGGGGRHFCLGASLARLELRIIFEEVLGRMKNLQLAGTTEILPSNWAYGLTKLPVTFTAGRRLES</sequence>
<keyword evidence="3" id="KW-0153">Cholesterol metabolism</keyword>
<evidence type="ECO:0000256" key="5">
    <source>
        <dbReference type="ARBA" id="ARBA00022723"/>
    </source>
</evidence>
<dbReference type="PRINTS" id="PR00359">
    <property type="entry name" value="BP450"/>
</dbReference>
<reference evidence="19" key="2">
    <citation type="submission" date="2016-02" db="EMBL/GenBank/DDBJ databases">
        <title>Draft genome sequence of five rapidly growing Mycobacterium species.</title>
        <authorList>
            <person name="Katahira K."/>
            <person name="Gotou Y."/>
            <person name="Iida K."/>
            <person name="Ogura Y."/>
            <person name="Hayashi T."/>
        </authorList>
    </citation>
    <scope>NUCLEOTIDE SEQUENCE [LARGE SCALE GENOMIC DNA]</scope>
    <source>
        <strain evidence="19">JCM6362</strain>
    </source>
</reference>
<evidence type="ECO:0000256" key="15">
    <source>
        <dbReference type="ARBA" id="ARBA00079588"/>
    </source>
</evidence>
<comment type="pathway">
    <text evidence="13">Steroid metabolism; cholesterol degradation.</text>
</comment>
<keyword evidence="7" id="KW-0560">Oxidoreductase</keyword>
<dbReference type="CDD" id="cd11033">
    <property type="entry name" value="CYP142-like"/>
    <property type="match status" value="1"/>
</dbReference>
<keyword evidence="9" id="KW-0503">Monooxygenase</keyword>
<dbReference type="Gene3D" id="1.10.630.10">
    <property type="entry name" value="Cytochrome P450"/>
    <property type="match status" value="1"/>
</dbReference>
<evidence type="ECO:0000256" key="17">
    <source>
        <dbReference type="ARBA" id="ARBA00083909"/>
    </source>
</evidence>
<keyword evidence="8" id="KW-0408">Iron</keyword>
<gene>
    <name evidence="18" type="ORF">RMCT_3170</name>
</gene>
<dbReference type="GO" id="GO:0020037">
    <property type="term" value="F:heme binding"/>
    <property type="evidence" value="ECO:0007669"/>
    <property type="project" value="InterPro"/>
</dbReference>
<keyword evidence="6" id="KW-0442">Lipid degradation</keyword>
<dbReference type="EMBL" id="BCTB01000036">
    <property type="protein sequence ID" value="GAT16201.1"/>
    <property type="molecule type" value="Genomic_DNA"/>
</dbReference>
<comment type="cofactor">
    <cofactor evidence="1">
        <name>heme</name>
        <dbReference type="ChEBI" id="CHEBI:30413"/>
    </cofactor>
</comment>